<dbReference type="Pfam" id="PF00400">
    <property type="entry name" value="WD40"/>
    <property type="match status" value="1"/>
</dbReference>
<reference evidence="7" key="1">
    <citation type="submission" date="2020-02" db="EMBL/GenBank/DDBJ databases">
        <title>Identification and distribution of gene clusters putatively required for synthesis of sphingolipid metabolism inhibitors in phylogenetically diverse species of the filamentous fungus Fusarium.</title>
        <authorList>
            <person name="Kim H.-S."/>
            <person name="Busman M."/>
            <person name="Brown D.W."/>
            <person name="Divon H."/>
            <person name="Uhlig S."/>
            <person name="Proctor R.H."/>
        </authorList>
    </citation>
    <scope>NUCLEOTIDE SEQUENCE [LARGE SCALE GENOMIC DNA]</scope>
    <source>
        <strain evidence="7">NRRL 39464</strain>
    </source>
</reference>
<evidence type="ECO:0000313" key="8">
    <source>
        <dbReference type="Proteomes" id="UP000558688"/>
    </source>
</evidence>
<proteinExistence type="inferred from homology"/>
<comment type="similarity">
    <text evidence="4">Belongs to the WD repeat creC family.</text>
</comment>
<dbReference type="EMBL" id="JAAFOW010000992">
    <property type="protein sequence ID" value="KAF5262971.1"/>
    <property type="molecule type" value="Genomic_DNA"/>
</dbReference>
<evidence type="ECO:0000256" key="6">
    <source>
        <dbReference type="SAM" id="MobiDB-lite"/>
    </source>
</evidence>
<feature type="region of interest" description="Disordered" evidence="6">
    <location>
        <begin position="447"/>
        <end position="483"/>
    </location>
</feature>
<comment type="caution">
    <text evidence="7">The sequence shown here is derived from an EMBL/GenBank/DDBJ whole genome shotgun (WGS) entry which is preliminary data.</text>
</comment>
<protein>
    <recommendedName>
        <fullName evidence="9">Catabolite repression protein creC</fullName>
    </recommendedName>
</protein>
<evidence type="ECO:0000256" key="4">
    <source>
        <dbReference type="ARBA" id="ARBA00038107"/>
    </source>
</evidence>
<dbReference type="InterPro" id="IPR001680">
    <property type="entry name" value="WD40_rpt"/>
</dbReference>
<dbReference type="PANTHER" id="PTHR14107">
    <property type="entry name" value="WD REPEAT PROTEIN"/>
    <property type="match status" value="1"/>
</dbReference>
<comment type="function">
    <text evidence="3">Component of the regulatory network controlling carbon source utilization through ubiquitination and deubiquitination involving creA, creB, creC, creD and acrB. Required to prevent the proteolysis of the CreB deubiquitinating enzyme in the absence of carbon catabolite repression. CreB deubiquitinating enzyme stabilized in a complex with the CreC leads to the expression of genes such as those in the proline and quinate pathways.</text>
</comment>
<gene>
    <name evidence="7" type="ORF">FOXYS1_6280</name>
</gene>
<evidence type="ECO:0000256" key="1">
    <source>
        <dbReference type="ARBA" id="ARBA00022574"/>
    </source>
</evidence>
<keyword evidence="2" id="KW-0677">Repeat</keyword>
<sequence>MFVLPPPPRYPTMGPYGAGGIHPVPMIETNNTLSNPTGPEWQFLVGEGTYTLKEDLHLATPPPHPSEATVPNPNPLSTLPQPASAGTSVSLIALESRPAPNFLYRGLSSTTLALSGAPSSIQEHPNEGRYSAEGGKTSEEGRTGSTSDAQATSITIGSAPAFGEGNALLTQVPTKDVNKKRKPKNNMTKSNSSFISRVIVNESLSKKLTERSNDGLFAFANINRAFQWLDMSSSSKQDYLTKILFTKAHCLCHDVNVHTKSVSHLDVIMGFSTGEVIWWEPISQRYTRLNKNGAINGTPVAAIRWIPGSENLFLAAHMDGSLVVYDKEKEDAQFNPEEEAVNGNANGTSGESLDASNGGAHHNSIRINKSVHSKNQKVNPVAAWKLSNHRINAFSFSPDNRHLAVVSEDGTLRIIDYLKEDVGEDGRLCLWDFSVGMLHRPKAQSVRHRGSVSSRYTALQRAETATTSNSRLRSNSNLDTEDDEMAIAHPVEPRARIPMLPPVLNKSIDTHPVCWLDFTEDAIMTSCKSGKQHQAKLESIFRSDWTIEINDRLFLAYTSDKLTCESPKIGHMRTWLRPGSELTAQTKGAEAPGATS</sequence>
<dbReference type="SMART" id="SM00320">
    <property type="entry name" value="WD40"/>
    <property type="match status" value="2"/>
</dbReference>
<name>A0A8H5EL80_FUSOX</name>
<evidence type="ECO:0000256" key="5">
    <source>
        <dbReference type="ARBA" id="ARBA00038682"/>
    </source>
</evidence>
<dbReference type="Proteomes" id="UP000558688">
    <property type="component" value="Unassembled WGS sequence"/>
</dbReference>
<dbReference type="GO" id="GO:0045013">
    <property type="term" value="P:carbon catabolite repression of transcription"/>
    <property type="evidence" value="ECO:0007669"/>
    <property type="project" value="TreeGrafter"/>
</dbReference>
<feature type="region of interest" description="Disordered" evidence="6">
    <location>
        <begin position="337"/>
        <end position="360"/>
    </location>
</feature>
<dbReference type="Gene3D" id="2.130.10.10">
    <property type="entry name" value="YVTN repeat-like/Quinoprotein amine dehydrogenase"/>
    <property type="match status" value="1"/>
</dbReference>
<dbReference type="InterPro" id="IPR051362">
    <property type="entry name" value="WD_repeat_creC_regulators"/>
</dbReference>
<dbReference type="InterPro" id="IPR015943">
    <property type="entry name" value="WD40/YVTN_repeat-like_dom_sf"/>
</dbReference>
<feature type="compositionally biased region" description="Polar residues" evidence="6">
    <location>
        <begin position="451"/>
        <end position="467"/>
    </location>
</feature>
<dbReference type="AlphaFoldDB" id="A0A8H5EL80"/>
<feature type="compositionally biased region" description="Polar residues" evidence="6">
    <location>
        <begin position="343"/>
        <end position="355"/>
    </location>
</feature>
<keyword evidence="1" id="KW-0853">WD repeat</keyword>
<evidence type="ECO:0000256" key="3">
    <source>
        <dbReference type="ARBA" id="ARBA00037241"/>
    </source>
</evidence>
<dbReference type="SUPFAM" id="SSF50978">
    <property type="entry name" value="WD40 repeat-like"/>
    <property type="match status" value="1"/>
</dbReference>
<dbReference type="InterPro" id="IPR036322">
    <property type="entry name" value="WD40_repeat_dom_sf"/>
</dbReference>
<comment type="subunit">
    <text evidence="5">Interacts with creB.</text>
</comment>
<feature type="compositionally biased region" description="Low complexity" evidence="6">
    <location>
        <begin position="468"/>
        <end position="478"/>
    </location>
</feature>
<dbReference type="GO" id="GO:0032153">
    <property type="term" value="C:cell division site"/>
    <property type="evidence" value="ECO:0007669"/>
    <property type="project" value="TreeGrafter"/>
</dbReference>
<dbReference type="GO" id="GO:0051286">
    <property type="term" value="C:cell tip"/>
    <property type="evidence" value="ECO:0007669"/>
    <property type="project" value="TreeGrafter"/>
</dbReference>
<accession>A0A8H5EL80</accession>
<feature type="region of interest" description="Disordered" evidence="6">
    <location>
        <begin position="116"/>
        <end position="149"/>
    </location>
</feature>
<evidence type="ECO:0008006" key="9">
    <source>
        <dbReference type="Google" id="ProtNLM"/>
    </source>
</evidence>
<organism evidence="7 8">
    <name type="scientific">Fusarium oxysporum</name>
    <name type="common">Fusarium vascular wilt</name>
    <dbReference type="NCBI Taxonomy" id="5507"/>
    <lineage>
        <taxon>Eukaryota</taxon>
        <taxon>Fungi</taxon>
        <taxon>Dikarya</taxon>
        <taxon>Ascomycota</taxon>
        <taxon>Pezizomycotina</taxon>
        <taxon>Sordariomycetes</taxon>
        <taxon>Hypocreomycetidae</taxon>
        <taxon>Hypocreales</taxon>
        <taxon>Nectriaceae</taxon>
        <taxon>Fusarium</taxon>
        <taxon>Fusarium oxysporum species complex</taxon>
    </lineage>
</organism>
<dbReference type="GO" id="GO:0005634">
    <property type="term" value="C:nucleus"/>
    <property type="evidence" value="ECO:0007669"/>
    <property type="project" value="TreeGrafter"/>
</dbReference>
<evidence type="ECO:0000313" key="7">
    <source>
        <dbReference type="EMBL" id="KAF5262971.1"/>
    </source>
</evidence>
<evidence type="ECO:0000256" key="2">
    <source>
        <dbReference type="ARBA" id="ARBA00022737"/>
    </source>
</evidence>
<dbReference type="PANTHER" id="PTHR14107:SF16">
    <property type="entry name" value="AT02583P"/>
    <property type="match status" value="1"/>
</dbReference>